<feature type="region of interest" description="Disordered" evidence="1">
    <location>
        <begin position="155"/>
        <end position="174"/>
    </location>
</feature>
<keyword evidence="2" id="KW-1133">Transmembrane helix</keyword>
<dbReference type="Gene3D" id="2.40.10.10">
    <property type="entry name" value="Trypsin-like serine proteases"/>
    <property type="match status" value="2"/>
</dbReference>
<accession>A0ABP6WEY3</accession>
<proteinExistence type="predicted"/>
<dbReference type="SUPFAM" id="SSF50494">
    <property type="entry name" value="Trypsin-like serine proteases"/>
    <property type="match status" value="1"/>
</dbReference>
<dbReference type="PANTHER" id="PTHR22939">
    <property type="entry name" value="SERINE PROTEASE FAMILY S1C HTRA-RELATED"/>
    <property type="match status" value="1"/>
</dbReference>
<protein>
    <submittedName>
        <fullName evidence="3">Trypsin-like peptidase domain-containing protein</fullName>
    </submittedName>
</protein>
<dbReference type="Proteomes" id="UP001500689">
    <property type="component" value="Unassembled WGS sequence"/>
</dbReference>
<feature type="region of interest" description="Disordered" evidence="1">
    <location>
        <begin position="1"/>
        <end position="109"/>
    </location>
</feature>
<keyword evidence="2" id="KW-0812">Transmembrane</keyword>
<reference evidence="4" key="1">
    <citation type="journal article" date="2019" name="Int. J. Syst. Evol. Microbiol.">
        <title>The Global Catalogue of Microorganisms (GCM) 10K type strain sequencing project: providing services to taxonomists for standard genome sequencing and annotation.</title>
        <authorList>
            <consortium name="The Broad Institute Genomics Platform"/>
            <consortium name="The Broad Institute Genome Sequencing Center for Infectious Disease"/>
            <person name="Wu L."/>
            <person name="Ma J."/>
        </authorList>
    </citation>
    <scope>NUCLEOTIDE SEQUENCE [LARGE SCALE GENOMIC DNA]</scope>
    <source>
        <strain evidence="4">JCM 16898</strain>
    </source>
</reference>
<organism evidence="3 4">
    <name type="scientific">Amycolatopsis ultiminotia</name>
    <dbReference type="NCBI Taxonomy" id="543629"/>
    <lineage>
        <taxon>Bacteria</taxon>
        <taxon>Bacillati</taxon>
        <taxon>Actinomycetota</taxon>
        <taxon>Actinomycetes</taxon>
        <taxon>Pseudonocardiales</taxon>
        <taxon>Pseudonocardiaceae</taxon>
        <taxon>Amycolatopsis</taxon>
    </lineage>
</organism>
<gene>
    <name evidence="3" type="ORF">GCM10022222_36540</name>
</gene>
<keyword evidence="4" id="KW-1185">Reference proteome</keyword>
<dbReference type="RefSeq" id="WP_344861272.1">
    <property type="nucleotide sequence ID" value="NZ_BAAAZN010000007.1"/>
</dbReference>
<dbReference type="InterPro" id="IPR001940">
    <property type="entry name" value="Peptidase_S1C"/>
</dbReference>
<sequence length="397" mass="38755">MSENESRPGPAATGGHQPHQSSAQQYGRDGQYGYRPQAGPYPFSPGQTPTPPSGQLPATPASAPHLGRPSAPQNNPHPGHPSQPGPGQPYAGQATAVHPGPQPAPHAGQVPVALAGAPRKRRGRLTALVGATALAAALVGGGAGAAIVGLTGGDAAAAGSSSTTGQTVSTTTSSGDVSEVAAKVVPSVVQVNVTTAQGEAIGSGVILTSDGRILTNAHVVEGARNVTITTSDGKKYQATVVGSDTKGDIAVLQAQGAGGLTAATLGDSGKLAVGQEVIAIGSPGGLQNTVTTGIVSALNRPLSDVGNGDGPQQETPFGQQTSNETSGPSYTAIQTDASINQGNSGGALVNAQGQVIGINSALYSPGASAGGSAGSVGIGFAIPIDDAKKIVDQIVND</sequence>
<feature type="compositionally biased region" description="Pro residues" evidence="1">
    <location>
        <begin position="78"/>
        <end position="87"/>
    </location>
</feature>
<dbReference type="InterPro" id="IPR009003">
    <property type="entry name" value="Peptidase_S1_PA"/>
</dbReference>
<evidence type="ECO:0000256" key="2">
    <source>
        <dbReference type="SAM" id="Phobius"/>
    </source>
</evidence>
<feature type="region of interest" description="Disordered" evidence="1">
    <location>
        <begin position="301"/>
        <end position="329"/>
    </location>
</feature>
<dbReference type="PANTHER" id="PTHR22939:SF129">
    <property type="entry name" value="SERINE PROTEASE HTRA2, MITOCHONDRIAL"/>
    <property type="match status" value="1"/>
</dbReference>
<dbReference type="PRINTS" id="PR00834">
    <property type="entry name" value="PROTEASES2C"/>
</dbReference>
<evidence type="ECO:0000313" key="4">
    <source>
        <dbReference type="Proteomes" id="UP001500689"/>
    </source>
</evidence>
<feature type="compositionally biased region" description="Polar residues" evidence="1">
    <location>
        <begin position="310"/>
        <end position="329"/>
    </location>
</feature>
<comment type="caution">
    <text evidence="3">The sequence shown here is derived from an EMBL/GenBank/DDBJ whole genome shotgun (WGS) entry which is preliminary data.</text>
</comment>
<evidence type="ECO:0000313" key="3">
    <source>
        <dbReference type="EMBL" id="GAA3549611.1"/>
    </source>
</evidence>
<dbReference type="Pfam" id="PF13365">
    <property type="entry name" value="Trypsin_2"/>
    <property type="match status" value="1"/>
</dbReference>
<name>A0ABP6WEY3_9PSEU</name>
<dbReference type="InterPro" id="IPR043504">
    <property type="entry name" value="Peptidase_S1_PA_chymotrypsin"/>
</dbReference>
<evidence type="ECO:0000256" key="1">
    <source>
        <dbReference type="SAM" id="MobiDB-lite"/>
    </source>
</evidence>
<feature type="transmembrane region" description="Helical" evidence="2">
    <location>
        <begin position="125"/>
        <end position="150"/>
    </location>
</feature>
<keyword evidence="2" id="KW-0472">Membrane</keyword>
<dbReference type="EMBL" id="BAAAZN010000007">
    <property type="protein sequence ID" value="GAA3549611.1"/>
    <property type="molecule type" value="Genomic_DNA"/>
</dbReference>